<keyword evidence="9" id="KW-0472">Membrane</keyword>
<dbReference type="AlphaFoldDB" id="A0A4R6Y9B7"/>
<dbReference type="Pfam" id="PF05658">
    <property type="entry name" value="YadA_head"/>
    <property type="match status" value="3"/>
</dbReference>
<evidence type="ECO:0000256" key="3">
    <source>
        <dbReference type="ARBA" id="ARBA00005848"/>
    </source>
</evidence>
<reference evidence="14 15" key="1">
    <citation type="submission" date="2019-03" db="EMBL/GenBank/DDBJ databases">
        <title>Genomic Encyclopedia of Type Strains, Phase IV (KMG-IV): sequencing the most valuable type-strain genomes for metagenomic binning, comparative biology and taxonomic classification.</title>
        <authorList>
            <person name="Goeker M."/>
        </authorList>
    </citation>
    <scope>NUCLEOTIDE SEQUENCE [LARGE SCALE GENOMIC DNA]</scope>
    <source>
        <strain evidence="14 15">DSM 102852</strain>
    </source>
</reference>
<dbReference type="InterPro" id="IPR008640">
    <property type="entry name" value="Adhesin_Head_dom"/>
</dbReference>
<dbReference type="GO" id="GO:0009986">
    <property type="term" value="C:cell surface"/>
    <property type="evidence" value="ECO:0007669"/>
    <property type="project" value="UniProtKB-SubCell"/>
</dbReference>
<feature type="domain" description="Trimeric autotransporter adhesin YadA-like C-terminal membrane anchor" evidence="11">
    <location>
        <begin position="135"/>
        <end position="187"/>
    </location>
</feature>
<comment type="similarity">
    <text evidence="3">Belongs to the autotransporter-2 (AT-2) (TC 1.B.40) family.</text>
</comment>
<evidence type="ECO:0000256" key="10">
    <source>
        <dbReference type="ARBA" id="ARBA00023237"/>
    </source>
</evidence>
<dbReference type="Gene3D" id="3.30.1300.30">
    <property type="entry name" value="GSPII I/J protein-like"/>
    <property type="match status" value="1"/>
</dbReference>
<dbReference type="SUPFAM" id="SSF101967">
    <property type="entry name" value="Adhesin YadA, collagen-binding domain"/>
    <property type="match status" value="1"/>
</dbReference>
<name>A0A4R6Y9B7_9BURK</name>
<keyword evidence="10" id="KW-0998">Cell outer membrane</keyword>
<keyword evidence="7" id="KW-0732">Signal</keyword>
<sequence length="195" mass="18935">MQVNSDGGVSAVAKGVDSIAIGPNALASGESSIAQGNGATASGTNAIAMGTNANALGVNSVALGSDSVAERDNTVSVGSAGNERQITNVADATHATDAVNLGQLQGMGNTLNARISDLDGKLSGRIASALALEAAPYIPSKLTYAAGVGYSGGQTALGVSVRKTADNGRWSISGGVAGSAKGGVSGRLTFTGIID</sequence>
<dbReference type="SUPFAM" id="SSF54523">
    <property type="entry name" value="Pili subunits"/>
    <property type="match status" value="1"/>
</dbReference>
<evidence type="ECO:0000313" key="15">
    <source>
        <dbReference type="Proteomes" id="UP000294480"/>
    </source>
</evidence>
<dbReference type="GO" id="GO:0015031">
    <property type="term" value="P:protein transport"/>
    <property type="evidence" value="ECO:0007669"/>
    <property type="project" value="UniProtKB-KW"/>
</dbReference>
<accession>A0A4R6Y9B7</accession>
<protein>
    <submittedName>
        <fullName evidence="14">Trimeric autotransporter adhesin</fullName>
    </submittedName>
</protein>
<evidence type="ECO:0000256" key="6">
    <source>
        <dbReference type="ARBA" id="ARBA00022692"/>
    </source>
</evidence>
<dbReference type="InterPro" id="IPR045584">
    <property type="entry name" value="Pilin-like"/>
</dbReference>
<gene>
    <name evidence="14" type="ORF">DFR44_106118</name>
</gene>
<keyword evidence="6" id="KW-0812">Transmembrane</keyword>
<dbReference type="InterPro" id="IPR011049">
    <property type="entry name" value="Serralysin-like_metalloprot_C"/>
</dbReference>
<evidence type="ECO:0000256" key="1">
    <source>
        <dbReference type="ARBA" id="ARBA00004241"/>
    </source>
</evidence>
<feature type="domain" description="Trimeric autotransporter adhesin YadA-like stalk" evidence="13">
    <location>
        <begin position="85"/>
        <end position="121"/>
    </location>
</feature>
<feature type="domain" description="Trimeric autotransporter adhesin YadA-like head" evidence="12">
    <location>
        <begin position="27"/>
        <end position="53"/>
    </location>
</feature>
<proteinExistence type="inferred from homology"/>
<evidence type="ECO:0000256" key="4">
    <source>
        <dbReference type="ARBA" id="ARBA00022448"/>
    </source>
</evidence>
<feature type="domain" description="Trimeric autotransporter adhesin YadA-like head" evidence="12">
    <location>
        <begin position="55"/>
        <end position="79"/>
    </location>
</feature>
<organism evidence="14 15">
    <name type="scientific">Hydromonas duriensis</name>
    <dbReference type="NCBI Taxonomy" id="1527608"/>
    <lineage>
        <taxon>Bacteria</taxon>
        <taxon>Pseudomonadati</taxon>
        <taxon>Pseudomonadota</taxon>
        <taxon>Betaproteobacteria</taxon>
        <taxon>Burkholderiales</taxon>
        <taxon>Burkholderiaceae</taxon>
        <taxon>Hydromonas</taxon>
    </lineage>
</organism>
<evidence type="ECO:0000259" key="12">
    <source>
        <dbReference type="Pfam" id="PF05658"/>
    </source>
</evidence>
<dbReference type="EMBL" id="SNZE01000006">
    <property type="protein sequence ID" value="TDR32051.1"/>
    <property type="molecule type" value="Genomic_DNA"/>
</dbReference>
<dbReference type="Pfam" id="PF05662">
    <property type="entry name" value="YadA_stalk"/>
    <property type="match status" value="1"/>
</dbReference>
<evidence type="ECO:0000256" key="2">
    <source>
        <dbReference type="ARBA" id="ARBA00004442"/>
    </source>
</evidence>
<keyword evidence="5" id="KW-1134">Transmembrane beta strand</keyword>
<feature type="domain" description="Trimeric autotransporter adhesin YadA-like head" evidence="12">
    <location>
        <begin position="8"/>
        <end position="25"/>
    </location>
</feature>
<evidence type="ECO:0000256" key="8">
    <source>
        <dbReference type="ARBA" id="ARBA00022927"/>
    </source>
</evidence>
<evidence type="ECO:0000259" key="13">
    <source>
        <dbReference type="Pfam" id="PF05662"/>
    </source>
</evidence>
<dbReference type="InterPro" id="IPR008635">
    <property type="entry name" value="Coiled_stalk_dom"/>
</dbReference>
<evidence type="ECO:0000313" key="14">
    <source>
        <dbReference type="EMBL" id="TDR32051.1"/>
    </source>
</evidence>
<dbReference type="Pfam" id="PF03895">
    <property type="entry name" value="YadA_anchor"/>
    <property type="match status" value="1"/>
</dbReference>
<comment type="caution">
    <text evidence="14">The sequence shown here is derived from an EMBL/GenBank/DDBJ whole genome shotgun (WGS) entry which is preliminary data.</text>
</comment>
<dbReference type="Gene3D" id="2.150.10.10">
    <property type="entry name" value="Serralysin-like metalloprotease, C-terminal"/>
    <property type="match status" value="1"/>
</dbReference>
<keyword evidence="4" id="KW-0813">Transport</keyword>
<dbReference type="InterPro" id="IPR005594">
    <property type="entry name" value="YadA_C"/>
</dbReference>
<keyword evidence="8" id="KW-0653">Protein transport</keyword>
<evidence type="ECO:0000259" key="11">
    <source>
        <dbReference type="Pfam" id="PF03895"/>
    </source>
</evidence>
<keyword evidence="15" id="KW-1185">Reference proteome</keyword>
<evidence type="ECO:0000256" key="9">
    <source>
        <dbReference type="ARBA" id="ARBA00023136"/>
    </source>
</evidence>
<dbReference type="Proteomes" id="UP000294480">
    <property type="component" value="Unassembled WGS sequence"/>
</dbReference>
<comment type="subcellular location">
    <subcellularLocation>
        <location evidence="2">Cell outer membrane</location>
    </subcellularLocation>
    <subcellularLocation>
        <location evidence="1">Cell surface</location>
    </subcellularLocation>
</comment>
<evidence type="ECO:0000256" key="7">
    <source>
        <dbReference type="ARBA" id="ARBA00022729"/>
    </source>
</evidence>
<dbReference type="GO" id="GO:0009279">
    <property type="term" value="C:cell outer membrane"/>
    <property type="evidence" value="ECO:0007669"/>
    <property type="project" value="UniProtKB-SubCell"/>
</dbReference>
<evidence type="ECO:0000256" key="5">
    <source>
        <dbReference type="ARBA" id="ARBA00022452"/>
    </source>
</evidence>